<dbReference type="Gene3D" id="1.10.3480.10">
    <property type="entry name" value="TorD-like"/>
    <property type="match status" value="1"/>
</dbReference>
<keyword evidence="3" id="KW-1185">Reference proteome</keyword>
<comment type="caution">
    <text evidence="2">The sequence shown here is derived from an EMBL/GenBank/DDBJ whole genome shotgun (WGS) entry which is preliminary data.</text>
</comment>
<dbReference type="InterPro" id="IPR020945">
    <property type="entry name" value="DMSO/NO3_reduct_chaperone"/>
</dbReference>
<evidence type="ECO:0000256" key="1">
    <source>
        <dbReference type="ARBA" id="ARBA00023186"/>
    </source>
</evidence>
<evidence type="ECO:0000313" key="2">
    <source>
        <dbReference type="EMBL" id="ROR32331.1"/>
    </source>
</evidence>
<dbReference type="InterPro" id="IPR036411">
    <property type="entry name" value="TorD-like_sf"/>
</dbReference>
<dbReference type="InterPro" id="IPR050289">
    <property type="entry name" value="TorD/DmsD_chaperones"/>
</dbReference>
<dbReference type="SUPFAM" id="SSF89155">
    <property type="entry name" value="TorD-like"/>
    <property type="match status" value="1"/>
</dbReference>
<dbReference type="PANTHER" id="PTHR34227">
    <property type="entry name" value="CHAPERONE PROTEIN YCDY"/>
    <property type="match status" value="1"/>
</dbReference>
<gene>
    <name evidence="2" type="ORF">EDC57_1529</name>
</gene>
<proteinExistence type="predicted"/>
<dbReference type="RefSeq" id="WP_211331927.1">
    <property type="nucleotide sequence ID" value="NZ_RJVI01000002.1"/>
</dbReference>
<evidence type="ECO:0000313" key="3">
    <source>
        <dbReference type="Proteomes" id="UP000276634"/>
    </source>
</evidence>
<dbReference type="Pfam" id="PF02613">
    <property type="entry name" value="Nitrate_red_del"/>
    <property type="match status" value="1"/>
</dbReference>
<organism evidence="2 3">
    <name type="scientific">Inmirania thermothiophila</name>
    <dbReference type="NCBI Taxonomy" id="1750597"/>
    <lineage>
        <taxon>Bacteria</taxon>
        <taxon>Pseudomonadati</taxon>
        <taxon>Pseudomonadota</taxon>
        <taxon>Gammaproteobacteria</taxon>
        <taxon>Chromatiales</taxon>
        <taxon>Ectothiorhodospiraceae</taxon>
        <taxon>Inmirania</taxon>
    </lineage>
</organism>
<name>A0A3N1Y1A9_9GAMM</name>
<sequence length="199" mass="21703">MEARGEPGMPMDEAARLRGATWGLLGLLLARPPEAALLARLGGAGGAGEDALARAWEALAAAARATDPEAAEEEYHALFIGLGRGEVLPFASWYLTGALMERPLARLREDLARLGYARREEVREPEDHAAALCETMALLIADGADEATQRRFFDAHIGPWMGRLFDDLRQAPSARLYRAAGELGRCFLELEERYLALVS</sequence>
<dbReference type="AlphaFoldDB" id="A0A3N1Y1A9"/>
<reference evidence="2 3" key="1">
    <citation type="submission" date="2018-11" db="EMBL/GenBank/DDBJ databases">
        <title>Genomic Encyclopedia of Type Strains, Phase IV (KMG-IV): sequencing the most valuable type-strain genomes for metagenomic binning, comparative biology and taxonomic classification.</title>
        <authorList>
            <person name="Goeker M."/>
        </authorList>
    </citation>
    <scope>NUCLEOTIDE SEQUENCE [LARGE SCALE GENOMIC DNA]</scope>
    <source>
        <strain evidence="2 3">DSM 100275</strain>
    </source>
</reference>
<dbReference type="EMBL" id="RJVI01000002">
    <property type="protein sequence ID" value="ROR32331.1"/>
    <property type="molecule type" value="Genomic_DNA"/>
</dbReference>
<dbReference type="Proteomes" id="UP000276634">
    <property type="component" value="Unassembled WGS sequence"/>
</dbReference>
<accession>A0A3N1Y1A9</accession>
<dbReference type="PANTHER" id="PTHR34227:SF1">
    <property type="entry name" value="DIMETHYL SULFOXIDE REDUCTASE CHAPERONE-RELATED"/>
    <property type="match status" value="1"/>
</dbReference>
<keyword evidence="1" id="KW-0143">Chaperone</keyword>
<protein>
    <submittedName>
        <fullName evidence="2">TorA maturation chaperone TorD</fullName>
    </submittedName>
</protein>